<dbReference type="Pfam" id="PF19583">
    <property type="entry name" value="ODP"/>
    <property type="match status" value="1"/>
</dbReference>
<keyword evidence="3" id="KW-1185">Reference proteome</keyword>
<evidence type="ECO:0000259" key="1">
    <source>
        <dbReference type="SMART" id="SM00849"/>
    </source>
</evidence>
<dbReference type="STRING" id="1123397.SAMN05660831_00967"/>
<dbReference type="PANTHER" id="PTHR43041:SF1">
    <property type="entry name" value="METALLO-BETA-LACTAMASE DOMAIN-CONTAINING PROTEIN"/>
    <property type="match status" value="1"/>
</dbReference>
<sequence>MKQSVVLYENGDHRWLVLARDPERPDYVIDTNEYVVESGGDALMTDPGGMEIFPAVFSAVSERVDPKRIGRLFASHQDPDIISSLGLWMDFNPGIRCYLSRLWATFVPHFGGDDTTFHLLDDAGEPIQVGSQTLEAMPAHYLHSSGNFHLHDPRAKLLFTGDVGAAMLPPEEDEVFVSDFDRHIRHAEGFHRRWMGSNTAKRDWCERAAKLDLDLLCPQHGAIYQGDDVMRFINWFDELEVGRTWQ</sequence>
<proteinExistence type="predicted"/>
<evidence type="ECO:0000313" key="2">
    <source>
        <dbReference type="EMBL" id="SFD16658.1"/>
    </source>
</evidence>
<organism evidence="2 3">
    <name type="scientific">Thiohalospira halophila DSM 15071</name>
    <dbReference type="NCBI Taxonomy" id="1123397"/>
    <lineage>
        <taxon>Bacteria</taxon>
        <taxon>Pseudomonadati</taxon>
        <taxon>Pseudomonadota</taxon>
        <taxon>Gammaproteobacteria</taxon>
        <taxon>Thiohalospirales</taxon>
        <taxon>Thiohalospiraceae</taxon>
        <taxon>Thiohalospira</taxon>
    </lineage>
</organism>
<dbReference type="InterPro" id="IPR045761">
    <property type="entry name" value="ODP_dom"/>
</dbReference>
<dbReference type="RefSeq" id="WP_093427622.1">
    <property type="nucleotide sequence ID" value="NZ_FOMJ01000002.1"/>
</dbReference>
<dbReference type="Proteomes" id="UP000198611">
    <property type="component" value="Unassembled WGS sequence"/>
</dbReference>
<protein>
    <submittedName>
        <fullName evidence="2">Metallo-beta-lactamase superfamily protein</fullName>
    </submittedName>
</protein>
<dbReference type="Gene3D" id="3.60.15.10">
    <property type="entry name" value="Ribonuclease Z/Hydroxyacylglutathione hydrolase-like"/>
    <property type="match status" value="1"/>
</dbReference>
<accession>A0A1I1Q9Z7</accession>
<dbReference type="CDD" id="cd07709">
    <property type="entry name" value="flavodiiron_proteins_MBL-fold"/>
    <property type="match status" value="1"/>
</dbReference>
<dbReference type="SMART" id="SM00849">
    <property type="entry name" value="Lactamase_B"/>
    <property type="match status" value="1"/>
</dbReference>
<dbReference type="OrthoDB" id="9812260at2"/>
<dbReference type="InterPro" id="IPR036866">
    <property type="entry name" value="RibonucZ/Hydroxyglut_hydro"/>
</dbReference>
<dbReference type="EMBL" id="FOMJ01000002">
    <property type="protein sequence ID" value="SFD16658.1"/>
    <property type="molecule type" value="Genomic_DNA"/>
</dbReference>
<reference evidence="2 3" key="1">
    <citation type="submission" date="2016-10" db="EMBL/GenBank/DDBJ databases">
        <authorList>
            <person name="de Groot N.N."/>
        </authorList>
    </citation>
    <scope>NUCLEOTIDE SEQUENCE [LARGE SCALE GENOMIC DNA]</scope>
    <source>
        <strain evidence="2 3">HL3</strain>
    </source>
</reference>
<gene>
    <name evidence="2" type="ORF">SAMN05660831_00967</name>
</gene>
<name>A0A1I1Q9Z7_9GAMM</name>
<dbReference type="PANTHER" id="PTHR43041">
    <property type="entry name" value="HYDROLASE, METALLO-BETA-LACTAMASE SUPERFAMILY"/>
    <property type="match status" value="1"/>
</dbReference>
<dbReference type="AlphaFoldDB" id="A0A1I1Q9Z7"/>
<dbReference type="SUPFAM" id="SSF56281">
    <property type="entry name" value="Metallo-hydrolase/oxidoreductase"/>
    <property type="match status" value="1"/>
</dbReference>
<feature type="domain" description="Metallo-beta-lactamase" evidence="1">
    <location>
        <begin position="30"/>
        <end position="220"/>
    </location>
</feature>
<evidence type="ECO:0000313" key="3">
    <source>
        <dbReference type="Proteomes" id="UP000198611"/>
    </source>
</evidence>
<dbReference type="InterPro" id="IPR001279">
    <property type="entry name" value="Metallo-B-lactamas"/>
</dbReference>